<keyword evidence="8 11" id="KW-0808">Transferase</keyword>
<evidence type="ECO:0000256" key="5">
    <source>
        <dbReference type="ARBA" id="ARBA00022553"/>
    </source>
</evidence>
<evidence type="ECO:0000256" key="10">
    <source>
        <dbReference type="ARBA" id="ARBA00047658"/>
    </source>
</evidence>
<evidence type="ECO:0000256" key="7">
    <source>
        <dbReference type="ARBA" id="ARBA00022614"/>
    </source>
</evidence>
<reference evidence="14 15" key="1">
    <citation type="submission" date="2025-05" db="UniProtKB">
        <authorList>
            <consortium name="RefSeq"/>
        </authorList>
    </citation>
    <scope>IDENTIFICATION</scope>
</reference>
<comment type="function">
    <text evidence="11">Catalyzes the transfer of a geranyl-geranyl moiety from geranyl-geranyl pyrophosphate to cysteines occuring in specific C-terminal amino acid sequences.</text>
</comment>
<dbReference type="PANTHER" id="PTHR11129">
    <property type="entry name" value="PROTEIN FARNESYLTRANSFERASE ALPHA SUBUNIT/RAB GERANYLGERANYL TRANSFERASE ALPHA SUBUNIT"/>
    <property type="match status" value="1"/>
</dbReference>
<evidence type="ECO:0000256" key="11">
    <source>
        <dbReference type="RuleBase" id="RU367120"/>
    </source>
</evidence>
<proteinExistence type="inferred from homology"/>
<keyword evidence="13" id="KW-1185">Reference proteome</keyword>
<dbReference type="PANTHER" id="PTHR11129:SF2">
    <property type="entry name" value="GERANYLGERANYL TRANSFERASE TYPE-2 SUBUNIT ALPHA"/>
    <property type="match status" value="1"/>
</dbReference>
<dbReference type="Gene3D" id="2.60.40.1130">
    <property type="entry name" value="Rab geranylgeranyltransferase alpha-subunit, insert domain"/>
    <property type="match status" value="1"/>
</dbReference>
<dbReference type="Gene3D" id="1.25.40.120">
    <property type="entry name" value="Protein prenylyltransferase"/>
    <property type="match status" value="1"/>
</dbReference>
<dbReference type="InterPro" id="IPR032675">
    <property type="entry name" value="LRR_dom_sf"/>
</dbReference>
<keyword evidence="5" id="KW-0597">Phosphoprotein</keyword>
<dbReference type="InterPro" id="IPR002088">
    <property type="entry name" value="Prenyl_trans_a"/>
</dbReference>
<protein>
    <recommendedName>
        <fullName evidence="4 11">Geranylgeranyl transferase type-2 subunit alpha</fullName>
        <ecNumber evidence="3 11">2.5.1.60</ecNumber>
    </recommendedName>
    <alternativeName>
        <fullName evidence="11">Geranylgeranyl transferase type II subunit alpha</fullName>
    </alternativeName>
</protein>
<dbReference type="SUPFAM" id="SSF48439">
    <property type="entry name" value="Protein prenylyltransferase"/>
    <property type="match status" value="1"/>
</dbReference>
<comment type="catalytic activity">
    <reaction evidence="10 11">
        <text>geranylgeranyl diphosphate + L-cysteinyl-[protein] = S-geranylgeranyl-L-cysteinyl-[protein] + diphosphate</text>
        <dbReference type="Rhea" id="RHEA:21240"/>
        <dbReference type="Rhea" id="RHEA-COMP:10131"/>
        <dbReference type="Rhea" id="RHEA-COMP:11537"/>
        <dbReference type="ChEBI" id="CHEBI:29950"/>
        <dbReference type="ChEBI" id="CHEBI:33019"/>
        <dbReference type="ChEBI" id="CHEBI:57533"/>
        <dbReference type="ChEBI" id="CHEBI:86021"/>
        <dbReference type="EC" id="2.5.1.60"/>
    </reaction>
</comment>
<dbReference type="PROSITE" id="PS51147">
    <property type="entry name" value="PFTA"/>
    <property type="match status" value="5"/>
</dbReference>
<dbReference type="GeneID" id="106812632"/>
<evidence type="ECO:0000256" key="9">
    <source>
        <dbReference type="ARBA" id="ARBA00022737"/>
    </source>
</evidence>
<dbReference type="Proteomes" id="UP000695022">
    <property type="component" value="Unplaced"/>
</dbReference>
<dbReference type="SUPFAM" id="SSF52058">
    <property type="entry name" value="L domain-like"/>
    <property type="match status" value="1"/>
</dbReference>
<evidence type="ECO:0000313" key="15">
    <source>
        <dbReference type="RefSeq" id="XP_014672037.1"/>
    </source>
</evidence>
<comment type="function">
    <text evidence="1">Catalyzes the transfer of a geranylgeranyl moiety from geranylgeranyl diphosphate to both cysteines of Rab proteins with the C-terminal sequence -XXCC, -XCXC and -CCXX, such as RAB1A, RAB3A, RAB5A and RAB7A.</text>
</comment>
<evidence type="ECO:0000256" key="4">
    <source>
        <dbReference type="ARBA" id="ARBA00014772"/>
    </source>
</evidence>
<keyword evidence="9" id="KW-0677">Repeat</keyword>
<name>A0ABM1EIL6_PRICU</name>
<evidence type="ECO:0000256" key="1">
    <source>
        <dbReference type="ARBA" id="ARBA00002902"/>
    </source>
</evidence>
<dbReference type="Pfam" id="PF07711">
    <property type="entry name" value="RabGGT_insert"/>
    <property type="match status" value="1"/>
</dbReference>
<dbReference type="RefSeq" id="XP_014672036.1">
    <property type="nucleotide sequence ID" value="XM_014816550.1"/>
</dbReference>
<dbReference type="Pfam" id="PF01239">
    <property type="entry name" value="PPTA"/>
    <property type="match status" value="5"/>
</dbReference>
<accession>A0ABM1EIL6</accession>
<dbReference type="RefSeq" id="XP_014672037.1">
    <property type="nucleotide sequence ID" value="XM_014816551.1"/>
</dbReference>
<organism evidence="13 15">
    <name type="scientific">Priapulus caudatus</name>
    <name type="common">Priapulid worm</name>
    <dbReference type="NCBI Taxonomy" id="37621"/>
    <lineage>
        <taxon>Eukaryota</taxon>
        <taxon>Metazoa</taxon>
        <taxon>Ecdysozoa</taxon>
        <taxon>Scalidophora</taxon>
        <taxon>Priapulida</taxon>
        <taxon>Priapulimorpha</taxon>
        <taxon>Priapulimorphida</taxon>
        <taxon>Priapulidae</taxon>
        <taxon>Priapulus</taxon>
    </lineage>
</organism>
<dbReference type="InterPro" id="IPR036254">
    <property type="entry name" value="RabGGT_asu_insert-dom_sf"/>
</dbReference>
<sequence length="568" mass="64639">MHGRLKVRTTAEQQEIKRKERAEKVKKFQAGLHRVFQKRDAGELDAEALQITAQLLAGNPDVSTLWNYRRAVLQHYIDTKSEDEVQAACVEELDFLESCLRVNPKSYGVWHHRAWTLSGAPRPDWTRELQLCDKFLEYDERNFHCWDHRRFVVKCSGVSAEAELEFTDTKISTNFSNYSSWYYRSKLLPIVHPATDGSGRVAEAELLKEFQLVQNAFFTDPNDQSAWFYHRWLLGKGEQRLALDCIHISRDPCRASVRLTKPVKLGHDHVSLSISVDGKPVEDCRWKNATRGSDYGMLWTYDVPRGTLTERGEHVITAELSSGDNDDDDKRLSLSCTLPADRGECKMAMRTSFCRSRMTAAKTETLTDELESCKQLDELEPNNKWALLTIVLLMRALDPLGREAETLDYLSQLSEVDPYRGNYYRDLGSKFIMENVLEQQQHLEDKVALKDKGLTALYYTEYLATVSELNLASNKLTNVSQCCHLQCVTKLILDDNELESCVGLGQLPLLVELSLQNNKLSTVDAVAPLSTCPRLERLDLRGNPMASDCAVVESVRAALPQVRELLLV</sequence>
<feature type="domain" description="Rab geranylgeranyltransferase alpha subunit insert-domain" evidence="12">
    <location>
        <begin position="244"/>
        <end position="312"/>
    </location>
</feature>
<dbReference type="InterPro" id="IPR009087">
    <property type="entry name" value="RabGGT_asu_insert-domain"/>
</dbReference>
<evidence type="ECO:0000256" key="8">
    <source>
        <dbReference type="ARBA" id="ARBA00022679"/>
    </source>
</evidence>
<evidence type="ECO:0000313" key="13">
    <source>
        <dbReference type="Proteomes" id="UP000695022"/>
    </source>
</evidence>
<evidence type="ECO:0000256" key="3">
    <source>
        <dbReference type="ARBA" id="ARBA00012656"/>
    </source>
</evidence>
<gene>
    <name evidence="14 15" type="primary">LOC106812632</name>
</gene>
<dbReference type="SUPFAM" id="SSF49594">
    <property type="entry name" value="Rab geranylgeranyltransferase alpha-subunit, insert domain"/>
    <property type="match status" value="1"/>
</dbReference>
<evidence type="ECO:0000259" key="12">
    <source>
        <dbReference type="Pfam" id="PF07711"/>
    </source>
</evidence>
<evidence type="ECO:0000256" key="2">
    <source>
        <dbReference type="ARBA" id="ARBA00006734"/>
    </source>
</evidence>
<comment type="similarity">
    <text evidence="2 11">Belongs to the protein prenyltransferase subunit alpha family.</text>
</comment>
<dbReference type="EC" id="2.5.1.60" evidence="3 11"/>
<keyword evidence="7" id="KW-0433">Leucine-rich repeat</keyword>
<evidence type="ECO:0000313" key="14">
    <source>
        <dbReference type="RefSeq" id="XP_014672036.1"/>
    </source>
</evidence>
<keyword evidence="6 11" id="KW-0637">Prenyltransferase</keyword>
<dbReference type="Gene3D" id="3.80.10.10">
    <property type="entry name" value="Ribonuclease Inhibitor"/>
    <property type="match status" value="1"/>
</dbReference>
<evidence type="ECO:0000256" key="6">
    <source>
        <dbReference type="ARBA" id="ARBA00022602"/>
    </source>
</evidence>